<evidence type="ECO:0000313" key="4">
    <source>
        <dbReference type="Proteomes" id="UP001576774"/>
    </source>
</evidence>
<sequence>MKPKLAFFLSKKQTFLSICLLSLTLFSCTNPTETKSVLARASSIAQNQNSDRQASLWANNFTNTNWMEEWGVKKSASWGLKNIELMENSQSKITKYLRVRYPAGSASPTVSRKEEAPLGGAQFFAHLNMQPRDALRLSYYVRFSNNFDFVKGGKLPGLFGGKLNTGGKIPDGTNGFSTRYMWRRNGDGEVYAYLPTSRDHGTSLGRGNWQFKPGNWHFIEQEVILNQPGKNDGRIRVWLDGKQVLEQDELTFRTTNDLKIEGILFSTFFGGGDASWATPKDVYADFANFSVTSVNY</sequence>
<reference evidence="3 4" key="1">
    <citation type="submission" date="2024-09" db="EMBL/GenBank/DDBJ databases">
        <title>Floridaenema gen nov. (Aerosakkonemataceae, Aerosakkonematales ord. nov., Cyanobacteria) from benthic tropical and subtropical fresh waters, with the description of four new species.</title>
        <authorList>
            <person name="Moretto J.A."/>
            <person name="Berthold D.E."/>
            <person name="Lefler F.W."/>
            <person name="Huang I.-S."/>
            <person name="Laughinghouse H. IV."/>
        </authorList>
    </citation>
    <scope>NUCLEOTIDE SEQUENCE [LARGE SCALE GENOMIC DNA]</scope>
    <source>
        <strain evidence="3 4">BLCC-F46</strain>
    </source>
</reference>
<dbReference type="Proteomes" id="UP001576774">
    <property type="component" value="Unassembled WGS sequence"/>
</dbReference>
<evidence type="ECO:0000259" key="2">
    <source>
        <dbReference type="Pfam" id="PF21294"/>
    </source>
</evidence>
<dbReference type="RefSeq" id="WP_413274913.1">
    <property type="nucleotide sequence ID" value="NZ_JBHFNQ010000255.1"/>
</dbReference>
<dbReference type="EMBL" id="JBHFNQ010000255">
    <property type="protein sequence ID" value="MFB2881951.1"/>
    <property type="molecule type" value="Genomic_DNA"/>
</dbReference>
<evidence type="ECO:0000256" key="1">
    <source>
        <dbReference type="SAM" id="SignalP"/>
    </source>
</evidence>
<feature type="chain" id="PRO_5046515383" evidence="1">
    <location>
        <begin position="28"/>
        <end position="296"/>
    </location>
</feature>
<organism evidence="3 4">
    <name type="scientific">Floridaenema aerugineum BLCC-F46</name>
    <dbReference type="NCBI Taxonomy" id="3153654"/>
    <lineage>
        <taxon>Bacteria</taxon>
        <taxon>Bacillati</taxon>
        <taxon>Cyanobacteriota</taxon>
        <taxon>Cyanophyceae</taxon>
        <taxon>Oscillatoriophycideae</taxon>
        <taxon>Aerosakkonematales</taxon>
        <taxon>Aerosakkonemataceae</taxon>
        <taxon>Floridanema</taxon>
        <taxon>Floridanema aerugineum</taxon>
    </lineage>
</organism>
<dbReference type="GO" id="GO:0016829">
    <property type="term" value="F:lyase activity"/>
    <property type="evidence" value="ECO:0007669"/>
    <property type="project" value="UniProtKB-KW"/>
</dbReference>
<comment type="caution">
    <text evidence="3">The sequence shown here is derived from an EMBL/GenBank/DDBJ whole genome shotgun (WGS) entry which is preliminary data.</text>
</comment>
<proteinExistence type="predicted"/>
<dbReference type="Pfam" id="PF21294">
    <property type="entry name" value="Polysacc_lyase_14"/>
    <property type="match status" value="1"/>
</dbReference>
<dbReference type="PROSITE" id="PS51257">
    <property type="entry name" value="PROKAR_LIPOPROTEIN"/>
    <property type="match status" value="1"/>
</dbReference>
<dbReference type="PANTHER" id="PTHR40124:SF1">
    <property type="entry name" value="DISAGGREGATASE RELATED REPEAT PROTEIN"/>
    <property type="match status" value="1"/>
</dbReference>
<protein>
    <submittedName>
        <fullName evidence="3">Polysaccharide lyase</fullName>
    </submittedName>
</protein>
<accession>A0ABV4XIA6</accession>
<feature type="domain" description="Polysaccharide lyase 14" evidence="2">
    <location>
        <begin position="93"/>
        <end position="289"/>
    </location>
</feature>
<keyword evidence="3" id="KW-0456">Lyase</keyword>
<evidence type="ECO:0000313" key="3">
    <source>
        <dbReference type="EMBL" id="MFB2881951.1"/>
    </source>
</evidence>
<name>A0ABV4XIA6_9CYAN</name>
<gene>
    <name evidence="3" type="ORF">ACE1CC_34320</name>
</gene>
<dbReference type="PANTHER" id="PTHR40124">
    <property type="match status" value="1"/>
</dbReference>
<dbReference type="Gene3D" id="2.60.120.200">
    <property type="match status" value="1"/>
</dbReference>
<keyword evidence="1" id="KW-0732">Signal</keyword>
<keyword evidence="4" id="KW-1185">Reference proteome</keyword>
<dbReference type="InterPro" id="IPR048958">
    <property type="entry name" value="Polysacc_lyase_14"/>
</dbReference>
<feature type="signal peptide" evidence="1">
    <location>
        <begin position="1"/>
        <end position="27"/>
    </location>
</feature>